<evidence type="ECO:0000256" key="1">
    <source>
        <dbReference type="SAM" id="MobiDB-lite"/>
    </source>
</evidence>
<keyword evidence="3" id="KW-1185">Reference proteome</keyword>
<evidence type="ECO:0000313" key="3">
    <source>
        <dbReference type="Proteomes" id="UP000078542"/>
    </source>
</evidence>
<evidence type="ECO:0000313" key="2">
    <source>
        <dbReference type="EMBL" id="KYN04322.1"/>
    </source>
</evidence>
<dbReference type="EMBL" id="KQ977279">
    <property type="protein sequence ID" value="KYN04322.1"/>
    <property type="molecule type" value="Genomic_DNA"/>
</dbReference>
<protein>
    <submittedName>
        <fullName evidence="2">Uncharacterized protein</fullName>
    </submittedName>
</protein>
<sequence>MAHEWNPAINKENRTGARERWIRGFKEAGNGGNHRVTSHPSRRNNYEIAPLTLDVMLQARACRRGKTTREAGRPRPKKTEERESGLNASLRVSFGLLPRVDVGRTIRRDFNSEQ</sequence>
<feature type="compositionally biased region" description="Basic and acidic residues" evidence="1">
    <location>
        <begin position="67"/>
        <end position="84"/>
    </location>
</feature>
<feature type="region of interest" description="Disordered" evidence="1">
    <location>
        <begin position="25"/>
        <end position="44"/>
    </location>
</feature>
<gene>
    <name evidence="2" type="ORF">ALC62_05088</name>
</gene>
<dbReference type="Proteomes" id="UP000078542">
    <property type="component" value="Unassembled WGS sequence"/>
</dbReference>
<organism evidence="2 3">
    <name type="scientific">Cyphomyrmex costatus</name>
    <dbReference type="NCBI Taxonomy" id="456900"/>
    <lineage>
        <taxon>Eukaryota</taxon>
        <taxon>Metazoa</taxon>
        <taxon>Ecdysozoa</taxon>
        <taxon>Arthropoda</taxon>
        <taxon>Hexapoda</taxon>
        <taxon>Insecta</taxon>
        <taxon>Pterygota</taxon>
        <taxon>Neoptera</taxon>
        <taxon>Endopterygota</taxon>
        <taxon>Hymenoptera</taxon>
        <taxon>Apocrita</taxon>
        <taxon>Aculeata</taxon>
        <taxon>Formicoidea</taxon>
        <taxon>Formicidae</taxon>
        <taxon>Myrmicinae</taxon>
        <taxon>Cyphomyrmex</taxon>
    </lineage>
</organism>
<feature type="region of interest" description="Disordered" evidence="1">
    <location>
        <begin position="62"/>
        <end position="87"/>
    </location>
</feature>
<dbReference type="AlphaFoldDB" id="A0A195CUX7"/>
<reference evidence="2 3" key="1">
    <citation type="submission" date="2016-03" db="EMBL/GenBank/DDBJ databases">
        <title>Cyphomyrmex costatus WGS genome.</title>
        <authorList>
            <person name="Nygaard S."/>
            <person name="Hu H."/>
            <person name="Boomsma J."/>
            <person name="Zhang G."/>
        </authorList>
    </citation>
    <scope>NUCLEOTIDE SEQUENCE [LARGE SCALE GENOMIC DNA]</scope>
    <source>
        <strain evidence="2">MS0001</strain>
        <tissue evidence="2">Whole body</tissue>
    </source>
</reference>
<proteinExistence type="predicted"/>
<accession>A0A195CUX7</accession>
<name>A0A195CUX7_9HYME</name>